<organism evidence="1 2">
    <name type="scientific">Durusdinium trenchii</name>
    <dbReference type="NCBI Taxonomy" id="1381693"/>
    <lineage>
        <taxon>Eukaryota</taxon>
        <taxon>Sar</taxon>
        <taxon>Alveolata</taxon>
        <taxon>Dinophyceae</taxon>
        <taxon>Suessiales</taxon>
        <taxon>Symbiodiniaceae</taxon>
        <taxon>Durusdinium</taxon>
    </lineage>
</organism>
<sequence>MGTYSSPMVCCRHIESRILGPSMRSVRSVRSAQAPQACWDLGGTRLYAASVGTDVGWMGITEEWLFDIGIVYGAFQIFLVDPAMNATQMQLTMFSTPASHFQATLQSTLDSWSVPWMGLQLESISPPVVDETRDREKRRLKRSVEIATKTSSAETDTVNARLTTASNAIQRLETLATTKVSSETFERLQARIDTMEVSVIRKADSETLGKLSQAVTEQARQLESVSSQVRDQHGRVEVIEGRTETLKDQLLQKAEANNVYTSDGVDGMLRGFYNREEMDALLSRIWWRLGDVGKAPTTSSGPRPPTR</sequence>
<keyword evidence="2" id="KW-1185">Reference proteome</keyword>
<name>A0ABP0HFX4_9DINO</name>
<protein>
    <submittedName>
        <fullName evidence="1">Uncharacterized protein</fullName>
    </submittedName>
</protein>
<proteinExistence type="predicted"/>
<accession>A0ABP0HFX4</accession>
<dbReference type="EMBL" id="CAXAMN010000425">
    <property type="protein sequence ID" value="CAK8988401.1"/>
    <property type="molecule type" value="Genomic_DNA"/>
</dbReference>
<reference evidence="1 2" key="1">
    <citation type="submission" date="2024-02" db="EMBL/GenBank/DDBJ databases">
        <authorList>
            <person name="Chen Y."/>
            <person name="Shah S."/>
            <person name="Dougan E. K."/>
            <person name="Thang M."/>
            <person name="Chan C."/>
        </authorList>
    </citation>
    <scope>NUCLEOTIDE SEQUENCE [LARGE SCALE GENOMIC DNA]</scope>
</reference>
<evidence type="ECO:0000313" key="1">
    <source>
        <dbReference type="EMBL" id="CAK8988401.1"/>
    </source>
</evidence>
<comment type="caution">
    <text evidence="1">The sequence shown here is derived from an EMBL/GenBank/DDBJ whole genome shotgun (WGS) entry which is preliminary data.</text>
</comment>
<gene>
    <name evidence="1" type="ORF">CCMP2556_LOCUS1261</name>
</gene>
<dbReference type="Proteomes" id="UP001642484">
    <property type="component" value="Unassembled WGS sequence"/>
</dbReference>
<evidence type="ECO:0000313" key="2">
    <source>
        <dbReference type="Proteomes" id="UP001642484"/>
    </source>
</evidence>